<accession>A0ABV2A8Q2</accession>
<evidence type="ECO:0000313" key="8">
    <source>
        <dbReference type="EMBL" id="MES0873543.1"/>
    </source>
</evidence>
<protein>
    <submittedName>
        <fullName evidence="8">GtrA family protein</fullName>
    </submittedName>
</protein>
<name>A0ABV2A8Q2_9GAMM</name>
<dbReference type="InterPro" id="IPR051401">
    <property type="entry name" value="GtrA_CellWall_Glycosyl"/>
</dbReference>
<keyword evidence="3 6" id="KW-0812">Transmembrane</keyword>
<dbReference type="PANTHER" id="PTHR38459">
    <property type="entry name" value="PROPHAGE BACTOPRENOL-LINKED GLUCOSE TRANSLOCASE HOMOLOG"/>
    <property type="match status" value="1"/>
</dbReference>
<keyword evidence="5 6" id="KW-0472">Membrane</keyword>
<feature type="domain" description="GtrA/DPMS transmembrane" evidence="7">
    <location>
        <begin position="4"/>
        <end position="116"/>
    </location>
</feature>
<feature type="transmembrane region" description="Helical" evidence="6">
    <location>
        <begin position="92"/>
        <end position="111"/>
    </location>
</feature>
<evidence type="ECO:0000256" key="6">
    <source>
        <dbReference type="SAM" id="Phobius"/>
    </source>
</evidence>
<organism evidence="8 9">
    <name type="scientific">Sinimarinibacterium thermocellulolyticum</name>
    <dbReference type="NCBI Taxonomy" id="3170016"/>
    <lineage>
        <taxon>Bacteria</taxon>
        <taxon>Pseudomonadati</taxon>
        <taxon>Pseudomonadota</taxon>
        <taxon>Gammaproteobacteria</taxon>
        <taxon>Nevskiales</taxon>
        <taxon>Nevskiaceae</taxon>
        <taxon>Sinimarinibacterium</taxon>
    </lineage>
</organism>
<comment type="caution">
    <text evidence="8">The sequence shown here is derived from an EMBL/GenBank/DDBJ whole genome shotgun (WGS) entry which is preliminary data.</text>
</comment>
<proteinExistence type="inferred from homology"/>
<feature type="transmembrane region" description="Helical" evidence="6">
    <location>
        <begin position="64"/>
        <end position="86"/>
    </location>
</feature>
<evidence type="ECO:0000256" key="2">
    <source>
        <dbReference type="ARBA" id="ARBA00009399"/>
    </source>
</evidence>
<sequence>MLTFGLISGVGTALHFAVLLASVEVLALTPLTGSVLGAICGMLFNYVAHYHLTFGSTAPHRRSLPLFVSGGIASIVLNALVMAALLTTGMNYVLAQVLTTVVVFAFNFLYAKHVAFRT</sequence>
<dbReference type="PANTHER" id="PTHR38459:SF1">
    <property type="entry name" value="PROPHAGE BACTOPRENOL-LINKED GLUCOSE TRANSLOCASE HOMOLOG"/>
    <property type="match status" value="1"/>
</dbReference>
<dbReference type="Pfam" id="PF04138">
    <property type="entry name" value="GtrA_DPMS_TM"/>
    <property type="match status" value="1"/>
</dbReference>
<evidence type="ECO:0000256" key="4">
    <source>
        <dbReference type="ARBA" id="ARBA00022989"/>
    </source>
</evidence>
<feature type="transmembrane region" description="Helical" evidence="6">
    <location>
        <begin position="31"/>
        <end position="52"/>
    </location>
</feature>
<evidence type="ECO:0000256" key="3">
    <source>
        <dbReference type="ARBA" id="ARBA00022692"/>
    </source>
</evidence>
<dbReference type="RefSeq" id="WP_352888296.1">
    <property type="nucleotide sequence ID" value="NZ_JBEPIJ010000005.1"/>
</dbReference>
<evidence type="ECO:0000313" key="9">
    <source>
        <dbReference type="Proteomes" id="UP001465331"/>
    </source>
</evidence>
<comment type="subcellular location">
    <subcellularLocation>
        <location evidence="1">Membrane</location>
        <topology evidence="1">Multi-pass membrane protein</topology>
    </subcellularLocation>
</comment>
<dbReference type="InterPro" id="IPR007267">
    <property type="entry name" value="GtrA_DPMS_TM"/>
</dbReference>
<reference evidence="8 9" key="1">
    <citation type="submission" date="2024-06" db="EMBL/GenBank/DDBJ databases">
        <authorList>
            <person name="Li Z."/>
            <person name="Jiang Y."/>
        </authorList>
    </citation>
    <scope>NUCLEOTIDE SEQUENCE [LARGE SCALE GENOMIC DNA]</scope>
    <source>
        <strain evidence="8 9">HSW-8</strain>
    </source>
</reference>
<comment type="similarity">
    <text evidence="2">Belongs to the GtrA family.</text>
</comment>
<dbReference type="EMBL" id="JBEPIJ010000005">
    <property type="protein sequence ID" value="MES0873543.1"/>
    <property type="molecule type" value="Genomic_DNA"/>
</dbReference>
<evidence type="ECO:0000256" key="5">
    <source>
        <dbReference type="ARBA" id="ARBA00023136"/>
    </source>
</evidence>
<dbReference type="Proteomes" id="UP001465331">
    <property type="component" value="Unassembled WGS sequence"/>
</dbReference>
<keyword evidence="9" id="KW-1185">Reference proteome</keyword>
<keyword evidence="4 6" id="KW-1133">Transmembrane helix</keyword>
<evidence type="ECO:0000256" key="1">
    <source>
        <dbReference type="ARBA" id="ARBA00004141"/>
    </source>
</evidence>
<gene>
    <name evidence="8" type="ORF">ABSH63_05945</name>
</gene>
<evidence type="ECO:0000259" key="7">
    <source>
        <dbReference type="Pfam" id="PF04138"/>
    </source>
</evidence>